<protein>
    <submittedName>
        <fullName evidence="2">Uncharacterized protein</fullName>
    </submittedName>
</protein>
<dbReference type="RefSeq" id="WP_334483680.1">
    <property type="nucleotide sequence ID" value="NZ_JAZHRV010000001.1"/>
</dbReference>
<feature type="signal peptide" evidence="1">
    <location>
        <begin position="1"/>
        <end position="25"/>
    </location>
</feature>
<accession>A0ABU8BFY5</accession>
<evidence type="ECO:0000313" key="3">
    <source>
        <dbReference type="Proteomes" id="UP001364224"/>
    </source>
</evidence>
<dbReference type="EMBL" id="JAZHRV010000001">
    <property type="protein sequence ID" value="MEH2557460.1"/>
    <property type="molecule type" value="Genomic_DNA"/>
</dbReference>
<keyword evidence="1" id="KW-0732">Signal</keyword>
<keyword evidence="3" id="KW-1185">Reference proteome</keyword>
<evidence type="ECO:0000313" key="2">
    <source>
        <dbReference type="EMBL" id="MEH2557460.1"/>
    </source>
</evidence>
<reference evidence="2 3" key="1">
    <citation type="submission" date="2024-02" db="EMBL/GenBank/DDBJ databases">
        <title>Adaptive strategies in a cosmopolitan and abundant soil bacterium.</title>
        <authorList>
            <person name="Carini P."/>
        </authorList>
    </citation>
    <scope>NUCLEOTIDE SEQUENCE [LARGE SCALE GENOMIC DNA]</scope>
    <source>
        <strain evidence="2 3">AZCC 1608</strain>
    </source>
</reference>
<gene>
    <name evidence="2" type="ORF">V1286_004989</name>
</gene>
<comment type="caution">
    <text evidence="2">The sequence shown here is derived from an EMBL/GenBank/DDBJ whole genome shotgun (WGS) entry which is preliminary data.</text>
</comment>
<name>A0ABU8BFY5_9BRAD</name>
<proteinExistence type="predicted"/>
<sequence length="55" mass="5924">MFNVRHLLPLAALAAVLSYAVPSSAETIIDEWAKVQVPSPPELKSSEDQRDSSSA</sequence>
<organism evidence="2 3">
    <name type="scientific">Bradyrhizobium algeriense</name>
    <dbReference type="NCBI Taxonomy" id="634784"/>
    <lineage>
        <taxon>Bacteria</taxon>
        <taxon>Pseudomonadati</taxon>
        <taxon>Pseudomonadota</taxon>
        <taxon>Alphaproteobacteria</taxon>
        <taxon>Hyphomicrobiales</taxon>
        <taxon>Nitrobacteraceae</taxon>
        <taxon>Bradyrhizobium</taxon>
    </lineage>
</organism>
<dbReference type="Proteomes" id="UP001364224">
    <property type="component" value="Unassembled WGS sequence"/>
</dbReference>
<evidence type="ECO:0000256" key="1">
    <source>
        <dbReference type="SAM" id="SignalP"/>
    </source>
</evidence>
<feature type="chain" id="PRO_5047063423" evidence="1">
    <location>
        <begin position="26"/>
        <end position="55"/>
    </location>
</feature>